<name>A0A5C6BZD0_9BACT</name>
<evidence type="ECO:0000256" key="1">
    <source>
        <dbReference type="ARBA" id="ARBA00001933"/>
    </source>
</evidence>
<sequence>MNPSQPATSIATMDDVRAAESVIRKYLSPAPLVRSYALEKQLGLAAGRRVWIKDYGWTPVGSFKLLGAINWMANHLETIGDRPVAAHSSGNFASGLAFAGMTFGKRVIIVMPEDAPKIKFERTRSFGAEIRTYDKSTDHQTGQRDRLTREIAEREDAVQASPYDDNDVISGNGVGGLEIVSELKRQERTVSHFVCAVSGGGLMAGHALAIADGFPNAQIVGVEPTGADDFAQSLAAGKRVRVDHPESICDGLLSYDVGVHNWPILRDHVSTAVTVSDPETCQAMKWLDTQHGLRTEPSGASTIAALLSGKIDLRGDGDITVVLSGRNVDPDDFRNWTDGAVAVQNRMAAAE</sequence>
<dbReference type="AlphaFoldDB" id="A0A5C6BZD0"/>
<dbReference type="RefSeq" id="WP_197169495.1">
    <property type="nucleotide sequence ID" value="NZ_SJPT01000014.1"/>
</dbReference>
<dbReference type="GO" id="GO:0006567">
    <property type="term" value="P:L-threonine catabolic process"/>
    <property type="evidence" value="ECO:0007669"/>
    <property type="project" value="TreeGrafter"/>
</dbReference>
<dbReference type="GO" id="GO:0003941">
    <property type="term" value="F:L-serine ammonia-lyase activity"/>
    <property type="evidence" value="ECO:0007669"/>
    <property type="project" value="TreeGrafter"/>
</dbReference>
<dbReference type="Proteomes" id="UP000316304">
    <property type="component" value="Unassembled WGS sequence"/>
</dbReference>
<accession>A0A5C6BZD0</accession>
<dbReference type="SUPFAM" id="SSF53686">
    <property type="entry name" value="Tryptophan synthase beta subunit-like PLP-dependent enzymes"/>
    <property type="match status" value="1"/>
</dbReference>
<proteinExistence type="predicted"/>
<dbReference type="PROSITE" id="PS00165">
    <property type="entry name" value="DEHYDRATASE_SER_THR"/>
    <property type="match status" value="1"/>
</dbReference>
<dbReference type="InterPro" id="IPR000634">
    <property type="entry name" value="Ser/Thr_deHydtase_PyrdxlP-BS"/>
</dbReference>
<protein>
    <submittedName>
        <fullName evidence="5">L-threonine dehydratase catabolic TdcB</fullName>
        <ecNumber evidence="5">4.3.1.19</ecNumber>
    </submittedName>
</protein>
<evidence type="ECO:0000256" key="2">
    <source>
        <dbReference type="ARBA" id="ARBA00022898"/>
    </source>
</evidence>
<dbReference type="EC" id="4.3.1.19" evidence="5"/>
<evidence type="ECO:0000256" key="3">
    <source>
        <dbReference type="ARBA" id="ARBA00023239"/>
    </source>
</evidence>
<keyword evidence="6" id="KW-1185">Reference proteome</keyword>
<evidence type="ECO:0000313" key="5">
    <source>
        <dbReference type="EMBL" id="TWU17228.1"/>
    </source>
</evidence>
<dbReference type="EMBL" id="SJPT01000014">
    <property type="protein sequence ID" value="TWU17228.1"/>
    <property type="molecule type" value="Genomic_DNA"/>
</dbReference>
<reference evidence="5 6" key="1">
    <citation type="submission" date="2019-02" db="EMBL/GenBank/DDBJ databases">
        <title>Deep-cultivation of Planctomycetes and their phenomic and genomic characterization uncovers novel biology.</title>
        <authorList>
            <person name="Wiegand S."/>
            <person name="Jogler M."/>
            <person name="Boedeker C."/>
            <person name="Pinto D."/>
            <person name="Vollmers J."/>
            <person name="Rivas-Marin E."/>
            <person name="Kohn T."/>
            <person name="Peeters S.H."/>
            <person name="Heuer A."/>
            <person name="Rast P."/>
            <person name="Oberbeckmann S."/>
            <person name="Bunk B."/>
            <person name="Jeske O."/>
            <person name="Meyerdierks A."/>
            <person name="Storesund J.E."/>
            <person name="Kallscheuer N."/>
            <person name="Luecker S."/>
            <person name="Lage O.M."/>
            <person name="Pohl T."/>
            <person name="Merkel B.J."/>
            <person name="Hornburger P."/>
            <person name="Mueller R.-W."/>
            <person name="Bruemmer F."/>
            <person name="Labrenz M."/>
            <person name="Spormann A.M."/>
            <person name="Op Den Camp H."/>
            <person name="Overmann J."/>
            <person name="Amann R."/>
            <person name="Jetten M.S.M."/>
            <person name="Mascher T."/>
            <person name="Medema M.H."/>
            <person name="Devos D.P."/>
            <person name="Kaster A.-K."/>
            <person name="Ovreas L."/>
            <person name="Rohde M."/>
            <person name="Galperin M.Y."/>
            <person name="Jogler C."/>
        </authorList>
    </citation>
    <scope>NUCLEOTIDE SEQUENCE [LARGE SCALE GENOMIC DNA]</scope>
    <source>
        <strain evidence="5 6">Pla52o</strain>
    </source>
</reference>
<comment type="caution">
    <text evidence="5">The sequence shown here is derived from an EMBL/GenBank/DDBJ whole genome shotgun (WGS) entry which is preliminary data.</text>
</comment>
<gene>
    <name evidence="5" type="primary">tdcB_2</name>
    <name evidence="5" type="ORF">Pla52o_54030</name>
</gene>
<dbReference type="GO" id="GO:0004794">
    <property type="term" value="F:threonine deaminase activity"/>
    <property type="evidence" value="ECO:0007669"/>
    <property type="project" value="UniProtKB-EC"/>
</dbReference>
<organism evidence="5 6">
    <name type="scientific">Novipirellula galeiformis</name>
    <dbReference type="NCBI Taxonomy" id="2528004"/>
    <lineage>
        <taxon>Bacteria</taxon>
        <taxon>Pseudomonadati</taxon>
        <taxon>Planctomycetota</taxon>
        <taxon>Planctomycetia</taxon>
        <taxon>Pirellulales</taxon>
        <taxon>Pirellulaceae</taxon>
        <taxon>Novipirellula</taxon>
    </lineage>
</organism>
<dbReference type="GO" id="GO:0009097">
    <property type="term" value="P:isoleucine biosynthetic process"/>
    <property type="evidence" value="ECO:0007669"/>
    <property type="project" value="TreeGrafter"/>
</dbReference>
<dbReference type="Pfam" id="PF00291">
    <property type="entry name" value="PALP"/>
    <property type="match status" value="1"/>
</dbReference>
<feature type="domain" description="Tryptophan synthase beta chain-like PALP" evidence="4">
    <location>
        <begin position="26"/>
        <end position="325"/>
    </location>
</feature>
<evidence type="ECO:0000313" key="6">
    <source>
        <dbReference type="Proteomes" id="UP000316304"/>
    </source>
</evidence>
<dbReference type="PANTHER" id="PTHR48078">
    <property type="entry name" value="THREONINE DEHYDRATASE, MITOCHONDRIAL-RELATED"/>
    <property type="match status" value="1"/>
</dbReference>
<dbReference type="InterPro" id="IPR001926">
    <property type="entry name" value="TrpB-like_PALP"/>
</dbReference>
<dbReference type="GO" id="GO:0006565">
    <property type="term" value="P:L-serine catabolic process"/>
    <property type="evidence" value="ECO:0007669"/>
    <property type="project" value="TreeGrafter"/>
</dbReference>
<evidence type="ECO:0000259" key="4">
    <source>
        <dbReference type="Pfam" id="PF00291"/>
    </source>
</evidence>
<keyword evidence="3 5" id="KW-0456">Lyase</keyword>
<dbReference type="Gene3D" id="3.40.50.1100">
    <property type="match status" value="2"/>
</dbReference>
<dbReference type="PANTHER" id="PTHR48078:SF6">
    <property type="entry name" value="L-THREONINE DEHYDRATASE CATABOLIC TDCB"/>
    <property type="match status" value="1"/>
</dbReference>
<dbReference type="GO" id="GO:0030170">
    <property type="term" value="F:pyridoxal phosphate binding"/>
    <property type="evidence" value="ECO:0007669"/>
    <property type="project" value="InterPro"/>
</dbReference>
<comment type="cofactor">
    <cofactor evidence="1">
        <name>pyridoxal 5'-phosphate</name>
        <dbReference type="ChEBI" id="CHEBI:597326"/>
    </cofactor>
</comment>
<keyword evidence="2" id="KW-0663">Pyridoxal phosphate</keyword>
<dbReference type="InterPro" id="IPR050147">
    <property type="entry name" value="Ser/Thr_Dehydratase"/>
</dbReference>
<dbReference type="InterPro" id="IPR036052">
    <property type="entry name" value="TrpB-like_PALP_sf"/>
</dbReference>